<dbReference type="InterPro" id="IPR003538">
    <property type="entry name" value="TonB"/>
</dbReference>
<comment type="similarity">
    <text evidence="5">Belongs to the TonB family.</text>
</comment>
<feature type="compositionally biased region" description="Basic and acidic residues" evidence="6">
    <location>
        <begin position="136"/>
        <end position="145"/>
    </location>
</feature>
<organism evidence="8 9">
    <name type="scientific">Halopseudomonas sabulinigri</name>
    <dbReference type="NCBI Taxonomy" id="472181"/>
    <lineage>
        <taxon>Bacteria</taxon>
        <taxon>Pseudomonadati</taxon>
        <taxon>Pseudomonadota</taxon>
        <taxon>Gammaproteobacteria</taxon>
        <taxon>Pseudomonadales</taxon>
        <taxon>Pseudomonadaceae</taxon>
        <taxon>Halopseudomonas</taxon>
    </lineage>
</organism>
<keyword evidence="3" id="KW-1133">Transmembrane helix</keyword>
<feature type="region of interest" description="Disordered" evidence="6">
    <location>
        <begin position="68"/>
        <end position="177"/>
    </location>
</feature>
<dbReference type="GO" id="GO:0005886">
    <property type="term" value="C:plasma membrane"/>
    <property type="evidence" value="ECO:0007669"/>
    <property type="project" value="UniProtKB-SubCell"/>
</dbReference>
<dbReference type="GO" id="GO:0031992">
    <property type="term" value="F:energy transducer activity"/>
    <property type="evidence" value="ECO:0007669"/>
    <property type="project" value="InterPro"/>
</dbReference>
<dbReference type="NCBIfam" id="TIGR01352">
    <property type="entry name" value="tonB_Cterm"/>
    <property type="match status" value="1"/>
</dbReference>
<keyword evidence="5" id="KW-0813">Transport</keyword>
<feature type="compositionally biased region" description="Low complexity" evidence="6">
    <location>
        <begin position="87"/>
        <end position="101"/>
    </location>
</feature>
<feature type="compositionally biased region" description="Pro residues" evidence="6">
    <location>
        <begin position="102"/>
        <end position="116"/>
    </location>
</feature>
<keyword evidence="5" id="KW-0997">Cell inner membrane</keyword>
<proteinExistence type="inferred from homology"/>
<dbReference type="OrthoDB" id="1628901at2"/>
<feature type="domain" description="TonB C-terminal" evidence="7">
    <location>
        <begin position="188"/>
        <end position="285"/>
    </location>
</feature>
<dbReference type="GO" id="GO:0015891">
    <property type="term" value="P:siderophore transport"/>
    <property type="evidence" value="ECO:0007669"/>
    <property type="project" value="InterPro"/>
</dbReference>
<protein>
    <recommendedName>
        <fullName evidence="5">Protein TonB</fullName>
    </recommendedName>
</protein>
<gene>
    <name evidence="8" type="ORF">SAMN05216271_0511</name>
</gene>
<dbReference type="STRING" id="472181.SAMN05216271_0511"/>
<dbReference type="RefSeq" id="WP_092283555.1">
    <property type="nucleotide sequence ID" value="NZ_LT629763.1"/>
</dbReference>
<evidence type="ECO:0000313" key="9">
    <source>
        <dbReference type="Proteomes" id="UP000243413"/>
    </source>
</evidence>
<keyword evidence="5" id="KW-0653">Protein transport</keyword>
<dbReference type="EMBL" id="LT629763">
    <property type="protein sequence ID" value="SDR82777.1"/>
    <property type="molecule type" value="Genomic_DNA"/>
</dbReference>
<dbReference type="SUPFAM" id="SSF74653">
    <property type="entry name" value="TolA/TonB C-terminal domain"/>
    <property type="match status" value="1"/>
</dbReference>
<dbReference type="Pfam" id="PF03544">
    <property type="entry name" value="TonB_C"/>
    <property type="match status" value="1"/>
</dbReference>
<dbReference type="GO" id="GO:0055085">
    <property type="term" value="P:transmembrane transport"/>
    <property type="evidence" value="ECO:0007669"/>
    <property type="project" value="InterPro"/>
</dbReference>
<sequence length="285" mass="30388">MLPDNTLNAPLLTAERAVSSSPRVWCLPLIATLTLHASAAGLIYLGWQPQPPPPPEAARSIKTQLVVMPSSAAQPPMPERPEPEPKAVPAAVPEPVAESEPVTPPVTAPVAAPPAKTPSQQTSVATPPDATAIARKQAEQQRQRELAQQQEAAAQAHQAAEALAQARQQAAEREAARQRAAAAAAKAADVSSYTPLTKAAPDYPRRALSRRLEGDCTVEYTVLPDGRVSDPQIVPGACEEQIFVRPSLAAAKDFVYQPRMINGQPVAVPGVRNTFRYRLETVSRP</sequence>
<evidence type="ECO:0000256" key="4">
    <source>
        <dbReference type="ARBA" id="ARBA00023136"/>
    </source>
</evidence>
<evidence type="ECO:0000256" key="1">
    <source>
        <dbReference type="ARBA" id="ARBA00004167"/>
    </source>
</evidence>
<evidence type="ECO:0000313" key="8">
    <source>
        <dbReference type="EMBL" id="SDR82777.1"/>
    </source>
</evidence>
<dbReference type="PRINTS" id="PR01374">
    <property type="entry name" value="TONBPROTEIN"/>
</dbReference>
<dbReference type="Proteomes" id="UP000243413">
    <property type="component" value="Chromosome I"/>
</dbReference>
<accession>A0A1H1M836</accession>
<evidence type="ECO:0000256" key="6">
    <source>
        <dbReference type="SAM" id="MobiDB-lite"/>
    </source>
</evidence>
<keyword evidence="2" id="KW-0812">Transmembrane</keyword>
<dbReference type="GO" id="GO:0015031">
    <property type="term" value="P:protein transport"/>
    <property type="evidence" value="ECO:0007669"/>
    <property type="project" value="UniProtKB-UniRule"/>
</dbReference>
<name>A0A1H1M836_9GAMM</name>
<feature type="compositionally biased region" description="Low complexity" evidence="6">
    <location>
        <begin position="146"/>
        <end position="169"/>
    </location>
</feature>
<keyword evidence="5" id="KW-0735">Signal-anchor</keyword>
<evidence type="ECO:0000256" key="5">
    <source>
        <dbReference type="RuleBase" id="RU362123"/>
    </source>
</evidence>
<dbReference type="InterPro" id="IPR006260">
    <property type="entry name" value="TonB/TolA_C"/>
</dbReference>
<keyword evidence="4" id="KW-0472">Membrane</keyword>
<comment type="subcellular location">
    <subcellularLocation>
        <location evidence="5">Cell inner membrane</location>
        <topology evidence="5">Single-pass membrane protein</topology>
        <orientation evidence="5">Periplasmic side</orientation>
    </subcellularLocation>
    <subcellularLocation>
        <location evidence="1">Membrane</location>
        <topology evidence="1">Single-pass membrane protein</topology>
    </subcellularLocation>
</comment>
<dbReference type="Gene3D" id="3.30.1150.10">
    <property type="match status" value="1"/>
</dbReference>
<evidence type="ECO:0000259" key="7">
    <source>
        <dbReference type="PROSITE" id="PS52015"/>
    </source>
</evidence>
<comment type="function">
    <text evidence="5">Interacts with outer membrane receptor proteins that carry out high-affinity binding and energy dependent uptake into the periplasmic space of specific substrates. It could act to transduce energy from the cytoplasmic membrane to specific energy-requiring processes in the outer membrane, resulting in the release into the periplasm of ligands bound by these outer membrane proteins.</text>
</comment>
<evidence type="ECO:0000256" key="2">
    <source>
        <dbReference type="ARBA" id="ARBA00022692"/>
    </source>
</evidence>
<dbReference type="AlphaFoldDB" id="A0A1H1M836"/>
<dbReference type="GO" id="GO:0030288">
    <property type="term" value="C:outer membrane-bounded periplasmic space"/>
    <property type="evidence" value="ECO:0007669"/>
    <property type="project" value="InterPro"/>
</dbReference>
<dbReference type="InterPro" id="IPR037682">
    <property type="entry name" value="TonB_C"/>
</dbReference>
<evidence type="ECO:0000256" key="3">
    <source>
        <dbReference type="ARBA" id="ARBA00022989"/>
    </source>
</evidence>
<keyword evidence="5" id="KW-1003">Cell membrane</keyword>
<dbReference type="PROSITE" id="PS52015">
    <property type="entry name" value="TONB_CTD"/>
    <property type="match status" value="1"/>
</dbReference>
<reference evidence="9" key="1">
    <citation type="submission" date="2016-10" db="EMBL/GenBank/DDBJ databases">
        <authorList>
            <person name="Varghese N."/>
            <person name="Submissions S."/>
        </authorList>
    </citation>
    <scope>NUCLEOTIDE SEQUENCE [LARGE SCALE GENOMIC DNA]</scope>
    <source>
        <strain evidence="9">JCM 14963</strain>
    </source>
</reference>